<evidence type="ECO:0000313" key="2">
    <source>
        <dbReference type="Proteomes" id="UP000029878"/>
    </source>
</evidence>
<dbReference type="RefSeq" id="WP_034347681.1">
    <property type="nucleotide sequence ID" value="NZ_FZNG01000010.1"/>
</dbReference>
<proteinExistence type="predicted"/>
<gene>
    <name evidence="1" type="ORF">LS81_008625</name>
</gene>
<protein>
    <submittedName>
        <fullName evidence="1">Uncharacterized protein</fullName>
    </submittedName>
</protein>
<dbReference type="AlphaFoldDB" id="A0A099VCZ0"/>
<dbReference type="OrthoDB" id="5319040at2"/>
<reference evidence="1 2" key="1">
    <citation type="journal article" date="2014" name="Genome Announc.">
        <title>Draft genome sequences of eight enterohepatic helicobacter species isolated from both laboratory and wild rodents.</title>
        <authorList>
            <person name="Sheh A."/>
            <person name="Shen Z."/>
            <person name="Fox J.G."/>
        </authorList>
    </citation>
    <scope>NUCLEOTIDE SEQUENCE [LARGE SCALE GENOMIC DNA]</scope>
    <source>
        <strain evidence="1 2">ATCC 700114</strain>
    </source>
</reference>
<dbReference type="Proteomes" id="UP000029878">
    <property type="component" value="Unassembled WGS sequence"/>
</dbReference>
<comment type="caution">
    <text evidence="1">The sequence shown here is derived from an EMBL/GenBank/DDBJ whole genome shotgun (WGS) entry which is preliminary data.</text>
</comment>
<name>A0A099VCZ0_9HELI</name>
<organism evidence="1 2">
    <name type="scientific">Helicobacter trogontum</name>
    <dbReference type="NCBI Taxonomy" id="50960"/>
    <lineage>
        <taxon>Bacteria</taxon>
        <taxon>Pseudomonadati</taxon>
        <taxon>Campylobacterota</taxon>
        <taxon>Epsilonproteobacteria</taxon>
        <taxon>Campylobacterales</taxon>
        <taxon>Helicobacteraceae</taxon>
        <taxon>Helicobacter</taxon>
    </lineage>
</organism>
<accession>A0A099VCZ0</accession>
<sequence length="290" mass="33438">MKVLKRNEIIILESNLKDDTPLFDINKSYTKGDIVRDSKSKYRAKEDTSKNELDNLAYWEWIGTSNYWAMFDYYLNTSSVNEESIEVTFSCKDSAGIYIAGIKARYLLIEVLDNRSGEVIEKREYRLSGNEITCWSEYFFGEKDSLKTHNIFYERTTFTRNVSFRVKAYGSNIVSISSIICGKLINIAMSLYAKNAISLLDFSKVETDSFGYTQLTKGNFKRTNTFEVLVEDKDMDRVSYLLGDLRGEAVVFIISDYFENLINFGFLKNHEILLEKVGRSIVSIEIEGLI</sequence>
<evidence type="ECO:0000313" key="1">
    <source>
        <dbReference type="EMBL" id="TLD81294.1"/>
    </source>
</evidence>
<dbReference type="EMBL" id="JRPL02000025">
    <property type="protein sequence ID" value="TLD81294.1"/>
    <property type="molecule type" value="Genomic_DNA"/>
</dbReference>